<dbReference type="GO" id="GO:0045022">
    <property type="term" value="P:early endosome to late endosome transport"/>
    <property type="evidence" value="ECO:0007669"/>
    <property type="project" value="TreeGrafter"/>
</dbReference>
<organism evidence="2">
    <name type="scientific">Micrurus lemniscatus lemniscatus</name>
    <dbReference type="NCBI Taxonomy" id="129467"/>
    <lineage>
        <taxon>Eukaryota</taxon>
        <taxon>Metazoa</taxon>
        <taxon>Chordata</taxon>
        <taxon>Craniata</taxon>
        <taxon>Vertebrata</taxon>
        <taxon>Euteleostomi</taxon>
        <taxon>Lepidosauria</taxon>
        <taxon>Squamata</taxon>
        <taxon>Bifurcata</taxon>
        <taxon>Unidentata</taxon>
        <taxon>Episquamata</taxon>
        <taxon>Toxicofera</taxon>
        <taxon>Serpentes</taxon>
        <taxon>Colubroidea</taxon>
        <taxon>Elapidae</taxon>
        <taxon>Elapinae</taxon>
        <taxon>Micrurus</taxon>
    </lineage>
</organism>
<dbReference type="CDD" id="cd22886">
    <property type="entry name" value="ANKRD27_zf2"/>
    <property type="match status" value="1"/>
</dbReference>
<dbReference type="GO" id="GO:0005886">
    <property type="term" value="C:plasma membrane"/>
    <property type="evidence" value="ECO:0007669"/>
    <property type="project" value="TreeGrafter"/>
</dbReference>
<feature type="repeat" description="ANK" evidence="1">
    <location>
        <begin position="138"/>
        <end position="170"/>
    </location>
</feature>
<dbReference type="GO" id="GO:0048812">
    <property type="term" value="P:neuron projection morphogenesis"/>
    <property type="evidence" value="ECO:0007669"/>
    <property type="project" value="TreeGrafter"/>
</dbReference>
<dbReference type="PANTHER" id="PTHR24170:SF2">
    <property type="entry name" value="ANKYRIN REPEAT DOMAIN-CONTAINING PROTEIN 27"/>
    <property type="match status" value="1"/>
</dbReference>
<dbReference type="PANTHER" id="PTHR24170">
    <property type="entry name" value="ANKYRIN REPEAT DOMAIN-CONTAINING PROTEIN 27"/>
    <property type="match status" value="1"/>
</dbReference>
<feature type="repeat" description="ANK" evidence="1">
    <location>
        <begin position="105"/>
        <end position="137"/>
    </location>
</feature>
<proteinExistence type="predicted"/>
<dbReference type="GO" id="GO:0097422">
    <property type="term" value="C:tubular endosome"/>
    <property type="evidence" value="ECO:0007669"/>
    <property type="project" value="TreeGrafter"/>
</dbReference>
<dbReference type="InterPro" id="IPR036770">
    <property type="entry name" value="Ankyrin_rpt-contain_sf"/>
</dbReference>
<evidence type="ECO:0000256" key="1">
    <source>
        <dbReference type="PROSITE-ProRule" id="PRU00023"/>
    </source>
</evidence>
<keyword evidence="1" id="KW-0040">ANK repeat</keyword>
<dbReference type="InterPro" id="IPR051248">
    <property type="entry name" value="UPF0507/Ank_repeat_27"/>
</dbReference>
<feature type="repeat" description="ANK" evidence="1">
    <location>
        <begin position="72"/>
        <end position="104"/>
    </location>
</feature>
<dbReference type="Pfam" id="PF00023">
    <property type="entry name" value="Ank"/>
    <property type="match status" value="1"/>
</dbReference>
<dbReference type="GO" id="GO:0005770">
    <property type="term" value="C:late endosome"/>
    <property type="evidence" value="ECO:0007669"/>
    <property type="project" value="TreeGrafter"/>
</dbReference>
<dbReference type="SMART" id="SM00248">
    <property type="entry name" value="ANK"/>
    <property type="match status" value="4"/>
</dbReference>
<dbReference type="PRINTS" id="PR01415">
    <property type="entry name" value="ANKYRIN"/>
</dbReference>
<dbReference type="PROSITE" id="PS50088">
    <property type="entry name" value="ANK_REPEAT"/>
    <property type="match status" value="4"/>
</dbReference>
<sequence length="267" mass="29860">MGTPELCHPLCQCSRCSPVQKKFFRLPSNGLGVNVTNQTGLMSLHIAALHGHVDLVALLLKYGANIEAKDVNQTGPLHFACQNGHFQVVKYLIECSTKQNKRDIYGNTPLMYACLNGYQEIAAILLQHGASVNLPNNQGNTPLHKAVIGNYDAVVQLLLQNGALVHLRNNRQCTPLDYAEPNSGLLKLLQAAASEEEARQTLRKTHITRRTRKKISFKTPETTDDIIAQRLQLLESIHRFNKSRDLRKAITKDKSVPNFDEELLHQL</sequence>
<dbReference type="EMBL" id="IACK01065405">
    <property type="protein sequence ID" value="LAA76708.1"/>
    <property type="molecule type" value="Transcribed_RNA"/>
</dbReference>
<accession>A0A2D4HXQ0</accession>
<name>A0A2D4HXQ0_MICLE</name>
<dbReference type="GO" id="GO:0043005">
    <property type="term" value="C:neuron projection"/>
    <property type="evidence" value="ECO:0007669"/>
    <property type="project" value="TreeGrafter"/>
</dbReference>
<dbReference type="GO" id="GO:0005769">
    <property type="term" value="C:early endosome"/>
    <property type="evidence" value="ECO:0007669"/>
    <property type="project" value="TreeGrafter"/>
</dbReference>
<reference evidence="2" key="1">
    <citation type="submission" date="2017-07" db="EMBL/GenBank/DDBJ databases">
        <authorList>
            <person name="Mikheyev A."/>
            <person name="Grau M."/>
        </authorList>
    </citation>
    <scope>NUCLEOTIDE SEQUENCE</scope>
    <source>
        <tissue evidence="2">Venom_gland</tissue>
    </source>
</reference>
<dbReference type="AlphaFoldDB" id="A0A2D4HXQ0"/>
<feature type="repeat" description="ANK" evidence="1">
    <location>
        <begin position="39"/>
        <end position="71"/>
    </location>
</feature>
<dbReference type="GO" id="GO:0030133">
    <property type="term" value="C:transport vesicle"/>
    <property type="evidence" value="ECO:0007669"/>
    <property type="project" value="TreeGrafter"/>
</dbReference>
<dbReference type="InterPro" id="IPR002110">
    <property type="entry name" value="Ankyrin_rpt"/>
</dbReference>
<dbReference type="GO" id="GO:0005085">
    <property type="term" value="F:guanyl-nucleotide exchange factor activity"/>
    <property type="evidence" value="ECO:0007669"/>
    <property type="project" value="TreeGrafter"/>
</dbReference>
<protein>
    <submittedName>
        <fullName evidence="2">Uncharacterized protein</fullName>
    </submittedName>
</protein>
<dbReference type="Pfam" id="PF12796">
    <property type="entry name" value="Ank_2"/>
    <property type="match status" value="1"/>
</dbReference>
<dbReference type="PROSITE" id="PS50297">
    <property type="entry name" value="ANK_REP_REGION"/>
    <property type="match status" value="4"/>
</dbReference>
<evidence type="ECO:0000313" key="2">
    <source>
        <dbReference type="EMBL" id="LAA76708.1"/>
    </source>
</evidence>
<dbReference type="SUPFAM" id="SSF48403">
    <property type="entry name" value="Ankyrin repeat"/>
    <property type="match status" value="1"/>
</dbReference>
<reference evidence="2" key="2">
    <citation type="submission" date="2017-11" db="EMBL/GenBank/DDBJ databases">
        <title>Coralsnake Venomics: Analyses of Venom Gland Transcriptomes and Proteomes of Six Brazilian Taxa.</title>
        <authorList>
            <person name="Aird S.D."/>
            <person name="Jorge da Silva N."/>
            <person name="Qiu L."/>
            <person name="Villar-Briones A."/>
            <person name="Aparecida-Saddi V."/>
            <person name="Campos-Telles M.P."/>
            <person name="Grau M."/>
            <person name="Mikheyev A.S."/>
        </authorList>
    </citation>
    <scope>NUCLEOTIDE SEQUENCE</scope>
    <source>
        <tissue evidence="2">Venom_gland</tissue>
    </source>
</reference>
<dbReference type="Gene3D" id="1.25.40.20">
    <property type="entry name" value="Ankyrin repeat-containing domain"/>
    <property type="match status" value="3"/>
</dbReference>
<dbReference type="GO" id="GO:0000149">
    <property type="term" value="F:SNARE binding"/>
    <property type="evidence" value="ECO:0007669"/>
    <property type="project" value="TreeGrafter"/>
</dbReference>